<evidence type="ECO:0000313" key="1">
    <source>
        <dbReference type="EMBL" id="MDU0339856.1"/>
    </source>
</evidence>
<dbReference type="Proteomes" id="UP001254257">
    <property type="component" value="Unassembled WGS sequence"/>
</dbReference>
<dbReference type="RefSeq" id="WP_316017743.1">
    <property type="nucleotide sequence ID" value="NZ_JAWDID010000009.1"/>
</dbReference>
<protein>
    <recommendedName>
        <fullName evidence="3">DUF1844 domain-containing protein</fullName>
    </recommendedName>
</protein>
<dbReference type="EMBL" id="JAWDID010000009">
    <property type="protein sequence ID" value="MDU0339856.1"/>
    <property type="molecule type" value="Genomic_DNA"/>
</dbReference>
<evidence type="ECO:0000313" key="2">
    <source>
        <dbReference type="Proteomes" id="UP001254257"/>
    </source>
</evidence>
<evidence type="ECO:0008006" key="3">
    <source>
        <dbReference type="Google" id="ProtNLM"/>
    </source>
</evidence>
<proteinExistence type="predicted"/>
<keyword evidence="2" id="KW-1185">Reference proteome</keyword>
<reference evidence="1 2" key="1">
    <citation type="submission" date="2023-09" db="EMBL/GenBank/DDBJ databases">
        <title>Whole genome shotgun sequencing (WGS) of Bosea sp. ZW T0_25, isolated from stored onions (Allium cepa).</title>
        <authorList>
            <person name="Stoll D.A."/>
            <person name="Huch M."/>
        </authorList>
    </citation>
    <scope>NUCLEOTIDE SEQUENCE [LARGE SCALE GENOMIC DNA]</scope>
    <source>
        <strain evidence="1 2">ZW T0_25</strain>
    </source>
</reference>
<comment type="caution">
    <text evidence="1">The sequence shown here is derived from an EMBL/GenBank/DDBJ whole genome shotgun (WGS) entry which is preliminary data.</text>
</comment>
<name>A0ABU3S4Z5_9HYPH</name>
<sequence>MNQNEAVAASNLVSSATLAALLRCLLLKGTLEARDVREVYESALLLLEQQQGISPKGQEAFIAARAAIEQSLQASPSGAAP</sequence>
<accession>A0ABU3S4Z5</accession>
<gene>
    <name evidence="1" type="ORF">RKE40_08185</name>
</gene>
<organism evidence="1 2">
    <name type="scientific">Bosea rubneri</name>
    <dbReference type="NCBI Taxonomy" id="3075434"/>
    <lineage>
        <taxon>Bacteria</taxon>
        <taxon>Pseudomonadati</taxon>
        <taxon>Pseudomonadota</taxon>
        <taxon>Alphaproteobacteria</taxon>
        <taxon>Hyphomicrobiales</taxon>
        <taxon>Boseaceae</taxon>
        <taxon>Bosea</taxon>
    </lineage>
</organism>